<dbReference type="Proteomes" id="UP000037460">
    <property type="component" value="Unassembled WGS sequence"/>
</dbReference>
<evidence type="ECO:0000313" key="3">
    <source>
        <dbReference type="Proteomes" id="UP000037460"/>
    </source>
</evidence>
<dbReference type="EMBL" id="JWZX01001245">
    <property type="protein sequence ID" value="KOO34380.1"/>
    <property type="molecule type" value="Genomic_DNA"/>
</dbReference>
<dbReference type="AlphaFoldDB" id="A0A0M0K6D7"/>
<keyword evidence="3" id="KW-1185">Reference proteome</keyword>
<dbReference type="Gene3D" id="2.60.120.620">
    <property type="entry name" value="q2cbj1_9rhob like domain"/>
    <property type="match status" value="1"/>
</dbReference>
<dbReference type="PROSITE" id="PS51471">
    <property type="entry name" value="FE2OG_OXY"/>
    <property type="match status" value="1"/>
</dbReference>
<feature type="non-terminal residue" evidence="2">
    <location>
        <position position="1"/>
    </location>
</feature>
<feature type="domain" description="Fe2OG dioxygenase" evidence="1">
    <location>
        <begin position="67"/>
        <end position="162"/>
    </location>
</feature>
<comment type="caution">
    <text evidence="2">The sequence shown here is derived from an EMBL/GenBank/DDBJ whole genome shotgun (WGS) entry which is preliminary data.</text>
</comment>
<name>A0A0M0K6D7_9EUKA</name>
<protein>
    <recommendedName>
        <fullName evidence="1">Fe2OG dioxygenase domain-containing protein</fullName>
    </recommendedName>
</protein>
<dbReference type="InterPro" id="IPR005123">
    <property type="entry name" value="Oxoglu/Fe-dep_dioxygenase_dom"/>
</dbReference>
<reference evidence="3" key="1">
    <citation type="journal article" date="2015" name="PLoS Genet.">
        <title>Genome Sequence and Transcriptome Analyses of Chrysochromulina tobin: Metabolic Tools for Enhanced Algal Fitness in the Prominent Order Prymnesiales (Haptophyceae).</title>
        <authorList>
            <person name="Hovde B.T."/>
            <person name="Deodato C.R."/>
            <person name="Hunsperger H.M."/>
            <person name="Ryken S.A."/>
            <person name="Yost W."/>
            <person name="Jha R.K."/>
            <person name="Patterson J."/>
            <person name="Monnat R.J. Jr."/>
            <person name="Barlow S.B."/>
            <person name="Starkenburg S.R."/>
            <person name="Cattolico R.A."/>
        </authorList>
    </citation>
    <scope>NUCLEOTIDE SEQUENCE</scope>
    <source>
        <strain evidence="3">CCMP291</strain>
    </source>
</reference>
<gene>
    <name evidence="2" type="ORF">Ctob_012029</name>
</gene>
<accession>A0A0M0K6D7</accession>
<organism evidence="2 3">
    <name type="scientific">Chrysochromulina tobinii</name>
    <dbReference type="NCBI Taxonomy" id="1460289"/>
    <lineage>
        <taxon>Eukaryota</taxon>
        <taxon>Haptista</taxon>
        <taxon>Haptophyta</taxon>
        <taxon>Prymnesiophyceae</taxon>
        <taxon>Prymnesiales</taxon>
        <taxon>Chrysochromulinaceae</taxon>
        <taxon>Chrysochromulina</taxon>
    </lineage>
</organism>
<sequence length="170" mass="18986">ELLRRRRATEAVCAELTDQPYDVVYSPEHVACYLHREAMFSKACPRLLLMLVDAMTGEHPGLLPTKVPLHVRCVELHAYSKGGALLDAGHRDNGSKRTLIVQLSEAASFEGGHFVTWHEGQPVLHELQAGDGVLIHSERMHNVAPVTRGVRHSLVIELWVAPDNKQDRFS</sequence>
<dbReference type="OrthoDB" id="193947at2759"/>
<evidence type="ECO:0000259" key="1">
    <source>
        <dbReference type="PROSITE" id="PS51471"/>
    </source>
</evidence>
<evidence type="ECO:0000313" key="2">
    <source>
        <dbReference type="EMBL" id="KOO34380.1"/>
    </source>
</evidence>
<proteinExistence type="predicted"/>